<dbReference type="OrthoDB" id="580775at2"/>
<dbReference type="GO" id="GO:0016874">
    <property type="term" value="F:ligase activity"/>
    <property type="evidence" value="ECO:0007669"/>
    <property type="project" value="UniProtKB-KW"/>
</dbReference>
<dbReference type="PANTHER" id="PTHR36932:SF1">
    <property type="entry name" value="CAPSULAR POLYSACCHARIDE BIOSYNTHESIS PROTEIN"/>
    <property type="match status" value="1"/>
</dbReference>
<proteinExistence type="predicted"/>
<dbReference type="Gene3D" id="3.40.50.12780">
    <property type="entry name" value="N-terminal domain of ligase-like"/>
    <property type="match status" value="1"/>
</dbReference>
<evidence type="ECO:0000313" key="1">
    <source>
        <dbReference type="EMBL" id="SDB94833.1"/>
    </source>
</evidence>
<dbReference type="STRING" id="1577474.GA0111570_11147"/>
<gene>
    <name evidence="1" type="ORF">GA0111570_11147</name>
</gene>
<name>A0A1G6HKZ1_9ACTN</name>
<protein>
    <submittedName>
        <fullName evidence="1">Phenylacetate-coenzyme A ligase PaaK, adenylate-forming domain family</fullName>
    </submittedName>
</protein>
<dbReference type="RefSeq" id="WP_092612688.1">
    <property type="nucleotide sequence ID" value="NZ_FMYF01000011.1"/>
</dbReference>
<dbReference type="EMBL" id="FMYF01000011">
    <property type="protein sequence ID" value="SDB94833.1"/>
    <property type="molecule type" value="Genomic_DNA"/>
</dbReference>
<dbReference type="InterPro" id="IPR042099">
    <property type="entry name" value="ANL_N_sf"/>
</dbReference>
<keyword evidence="1" id="KW-0436">Ligase</keyword>
<dbReference type="AlphaFoldDB" id="A0A1G6HKZ1"/>
<dbReference type="PANTHER" id="PTHR36932">
    <property type="entry name" value="CAPSULAR POLYSACCHARIDE BIOSYNTHESIS PROTEIN"/>
    <property type="match status" value="1"/>
</dbReference>
<dbReference type="SUPFAM" id="SSF56801">
    <property type="entry name" value="Acetyl-CoA synthetase-like"/>
    <property type="match status" value="1"/>
</dbReference>
<reference evidence="1 2" key="1">
    <citation type="submission" date="2016-06" db="EMBL/GenBank/DDBJ databases">
        <authorList>
            <person name="Olsen C.W."/>
            <person name="Carey S."/>
            <person name="Hinshaw L."/>
            <person name="Karasin A.I."/>
        </authorList>
    </citation>
    <scope>NUCLEOTIDE SEQUENCE [LARGE SCALE GENOMIC DNA]</scope>
    <source>
        <strain evidence="1 2">LZ-22</strain>
    </source>
</reference>
<sequence>MSPDGLLIAGTLLARRRMHQRDRWSRDRMLEFQGVELDRLLAYARTSSPYYQQVLPGAAHVPLTDLPVLTKSMLMDQWDRICTSPALRLAQVEGRLSEMERTGADPGHPWRGRWWLAGTGGTTGRRAVFAWDRREWTQILTSYARVNDWAGVAVGLRHPLRTAVVSSLNPTHQSAVVGASLRSRLVPALRLDARTPVADLTGELDRFEPRLLVAYASMIGPLAQAQLTGQLHIRPEKVVAASEVLTPASRSAAQAAWGPSVIVDSYAATETASIASTCSQGGWHLYEDFVIVEPVDEDYQPVPAGATADRVLVSVLFSRTLPLIRYELTDSIRLSPERCTCGLPFALLEAVEGRTEDTITLPGRHSSVRVHPNVFHNALEALAPNGWQVEQQPNKLVVRLVAPAGGTELVRRRVQEALADLTIDPVAVDVVSVTALERTRLGKVPLVKALPA</sequence>
<dbReference type="Proteomes" id="UP000199086">
    <property type="component" value="Unassembled WGS sequence"/>
</dbReference>
<dbReference type="InterPro" id="IPR053158">
    <property type="entry name" value="CapK_Type1_Caps_Biosynth"/>
</dbReference>
<accession>A0A1G6HKZ1</accession>
<evidence type="ECO:0000313" key="2">
    <source>
        <dbReference type="Proteomes" id="UP000199086"/>
    </source>
</evidence>
<keyword evidence="2" id="KW-1185">Reference proteome</keyword>
<organism evidence="1 2">
    <name type="scientific">Raineyella antarctica</name>
    <dbReference type="NCBI Taxonomy" id="1577474"/>
    <lineage>
        <taxon>Bacteria</taxon>
        <taxon>Bacillati</taxon>
        <taxon>Actinomycetota</taxon>
        <taxon>Actinomycetes</taxon>
        <taxon>Propionibacteriales</taxon>
        <taxon>Propionibacteriaceae</taxon>
        <taxon>Raineyella</taxon>
    </lineage>
</organism>